<feature type="compositionally biased region" description="Low complexity" evidence="5">
    <location>
        <begin position="953"/>
        <end position="965"/>
    </location>
</feature>
<gene>
    <name evidence="8" type="ORF">G7K_5319-t1</name>
</gene>
<dbReference type="GO" id="GO:0051014">
    <property type="term" value="P:actin filament severing"/>
    <property type="evidence" value="ECO:0007669"/>
    <property type="project" value="TreeGrafter"/>
</dbReference>
<keyword evidence="3" id="KW-0408">Iron</keyword>
<sequence length="1850" mass="200140">MTSDRPGSSNPDVNSFLEKWKEFNDEQTKEDLERSRRLEEQIAAEKRARMERRAARTRSLSPDKGRTTRNIIGTIVEDESSETTRGRSIENTMAKLTGGPAATNTQPKSPEVKAAYRRTMPALAPPTSSSSSVEPTKAPLRSTDAPKSPDNASKPTNRGRAADVLSARTPDFFRQSRTNTLGMRKSPVPEFAAGNTESVGAGVASVLRGREGAGRVGMALPGLSDLKPKKEEAVPQERISRNGLGRSVKRETWIKDEEPKAEKVQETPKSTPQKPIIAAKKPVFSPTSAPSTSDEPQPEPADSAVSAASVSSLTSSVASSTMYKMPLSGLASSESKNPSASCPGTGSSTSTTPTITAAPSSPVARSSPFARSNSRSPERTRSRGSAPNSPSRERMALGSVPSSPSRERIESGVSLPWMMPDRPSSPLKTDSAFSPRVSSTEATSLSEPVKRTSSLIAPLKVKEEEAQVNRTTSLNSPERQRSPTRITTSLSAPEPKASTPEIKKWTPAAARATWFDKALQSPTKADKREALGLGIGGMKPSPSIREKPVAMGSPKPVPAPKEVPKMGLLGGSARSLKAGVKESSKPTLAKKPIVSPRQTVREAPPKLPDLGLSAAPALPSFSFEESEKADAIACLPQPKVAPVFGGVAKKSSLADRFNPALAGMLAKPGINPMMGGHALKKAATAPAEMVHEPKSEKDETTSGELKHMTKGRARGPKRRAPTKAKSVPEPEPEAAENTLKPARSQNLRAASPPACAQLGVPARKEQSDTANTAVLMSAWQEALNKETEKRARGSVMAIWEQRNENKEERPEVQVTPGRKDATIVTPKPSLPTSERKPVVARKPSFPSPEQNRPFISSKPTVGKIAFNPVQAEERKVAMKTVGCASIAERPPVADFAKQMEVKLGSPSRSPSTKSENEKAPVPGLAKRVPVSQLAKQMEVLPGEDKGEQEESKPVGPRGPRGLPPVAIMPISNIEVDRPVERPVEKTEEPKLEEKAKEALEEPAVKPVEREQERDVQQQSAPAPAPAPTPTWKPVPAPVKVIEKEKQAAPASPKLVAPLSPTKTQISRFESAVPLSPSSSVPQSPTRTELNRFKVASGSVKSVAERWAQATSPTPVERGRPEPIALPTRERSLSPKKREPEAPVKLERLATSAETEDKTVATVSQPKPEVVVAPKPILAAKPDLSPKKVEMPAKTKVDEKIVAPAPAAEEKPAIVAPKPAMTPPSPQKIISSSPRSRSASPTKMPKTSSYKNISGFLRGWSAKPSVSRIDVAPIHANKPVDVNESKERLLAQGWVIENGRSVSIPLEEQHVLFENDLMVYLYVYKDESDEEKSTVFVWTGRGFDGNQANGRSFADRVAREHGAEVVSIFQAKEPGSFLRALGGVMVTRRGPRKRYDAGDSFMCIVRRVFGGVACEQVDLHGSQLSSGYAFVISVIGQVFVWQGAGAHLDEVNAARKIAQEAAQDNTIVDVREGAEPDVFLDALGGGAKYASASFWAKKPDHENYMVRLYTIELGNANEIFPFDQSDLRPDNVHVIDGFFEMYVIVGRDARGKHEDIQLACDFAKDYTKHAFRADGRPFMPVATVLYPPSSVPRELRINIRGWKDETSPLVFSGQAASLQRKTSLRMRILPLDSAVATLKKETFPIKELKGDDLPLGVDADRVEDWLNEEDFQSVMGMKRDGYNALGDGERKREPSKHHLRAMGVTDSDGFFHVGLTAEFPNIPEGEPLPEGCNVFRVFKDTGSAQVVKVTPEKQVEDGAPETVGSVAVLVFRYKNKLHAVTDKCPHSAYSLSAGGTLADIEDFGIVFGHGITCSKHNWMFDLSTGKGDRGNYSLGLWDVKEKDDGVWVKQR</sequence>
<evidence type="ECO:0000256" key="5">
    <source>
        <dbReference type="SAM" id="MobiDB-lite"/>
    </source>
</evidence>
<reference evidence="8 9" key="1">
    <citation type="journal article" date="2011" name="J. Gen. Appl. Microbiol.">
        <title>Draft genome sequencing of the enigmatic yeast Saitoella complicata.</title>
        <authorList>
            <person name="Nishida H."/>
            <person name="Hamamoto M."/>
            <person name="Sugiyama J."/>
        </authorList>
    </citation>
    <scope>NUCLEOTIDE SEQUENCE [LARGE SCALE GENOMIC DNA]</scope>
    <source>
        <strain evidence="8 9">NRRL Y-17804</strain>
    </source>
</reference>
<feature type="compositionally biased region" description="Low complexity" evidence="5">
    <location>
        <begin position="119"/>
        <end position="139"/>
    </location>
</feature>
<dbReference type="GO" id="GO:0046872">
    <property type="term" value="F:metal ion binding"/>
    <property type="evidence" value="ECO:0007669"/>
    <property type="project" value="UniProtKB-KW"/>
</dbReference>
<name>A0A0E9NN31_SAICN</name>
<evidence type="ECO:0000259" key="7">
    <source>
        <dbReference type="PROSITE" id="PS51296"/>
    </source>
</evidence>
<feature type="compositionally biased region" description="Low complexity" evidence="5">
    <location>
        <begin position="338"/>
        <end position="372"/>
    </location>
</feature>
<feature type="compositionally biased region" description="Low complexity" evidence="5">
    <location>
        <begin position="1226"/>
        <end position="1242"/>
    </location>
</feature>
<dbReference type="STRING" id="698492.A0A0E9NN31"/>
<comment type="caution">
    <text evidence="8">The sequence shown here is derived from an EMBL/GenBank/DDBJ whole genome shotgun (WGS) entry which is preliminary data.</text>
</comment>
<feature type="compositionally biased region" description="Basic and acidic residues" evidence="5">
    <location>
        <begin position="689"/>
        <end position="707"/>
    </location>
</feature>
<dbReference type="InterPro" id="IPR017941">
    <property type="entry name" value="Rieske_2Fe-2S"/>
</dbReference>
<dbReference type="PANTHER" id="PTHR11977:SF133">
    <property type="entry name" value="DUF4045 DOMAIN-CONTAINING PROTEIN"/>
    <property type="match status" value="1"/>
</dbReference>
<feature type="region of interest" description="Disordered" evidence="5">
    <location>
        <begin position="681"/>
        <end position="769"/>
    </location>
</feature>
<dbReference type="Gene3D" id="3.40.20.10">
    <property type="entry name" value="Severin"/>
    <property type="match status" value="3"/>
</dbReference>
<feature type="domain" description="HP" evidence="6">
    <location>
        <begin position="1636"/>
        <end position="1699"/>
    </location>
</feature>
<dbReference type="InterPro" id="IPR007122">
    <property type="entry name" value="Villin/Gelsolin"/>
</dbReference>
<dbReference type="Proteomes" id="UP000033140">
    <property type="component" value="Unassembled WGS sequence"/>
</dbReference>
<evidence type="ECO:0000256" key="2">
    <source>
        <dbReference type="ARBA" id="ARBA00022723"/>
    </source>
</evidence>
<dbReference type="GO" id="GO:0005737">
    <property type="term" value="C:cytoplasm"/>
    <property type="evidence" value="ECO:0007669"/>
    <property type="project" value="TreeGrafter"/>
</dbReference>
<dbReference type="PANTHER" id="PTHR11977">
    <property type="entry name" value="VILLIN"/>
    <property type="match status" value="1"/>
</dbReference>
<dbReference type="GO" id="GO:0051016">
    <property type="term" value="P:barbed-end actin filament capping"/>
    <property type="evidence" value="ECO:0007669"/>
    <property type="project" value="TreeGrafter"/>
</dbReference>
<dbReference type="InterPro" id="IPR057226">
    <property type="entry name" value="DUF7904"/>
</dbReference>
<feature type="compositionally biased region" description="Polar residues" evidence="5">
    <location>
        <begin position="285"/>
        <end position="295"/>
    </location>
</feature>
<dbReference type="SUPFAM" id="SSF47050">
    <property type="entry name" value="VHP, Villin headpiece domain"/>
    <property type="match status" value="1"/>
</dbReference>
<dbReference type="InterPro" id="IPR036922">
    <property type="entry name" value="Rieske_2Fe-2S_sf"/>
</dbReference>
<feature type="region of interest" description="Disordered" evidence="5">
    <location>
        <begin position="1069"/>
        <end position="1166"/>
    </location>
</feature>
<reference evidence="8 9" key="2">
    <citation type="journal article" date="2014" name="J. Gen. Appl. Microbiol.">
        <title>The early diverging ascomycetous budding yeast Saitoella complicata has three histone deacetylases belonging to the Clr6, Hos2, and Rpd3 lineages.</title>
        <authorList>
            <person name="Nishida H."/>
            <person name="Matsumoto T."/>
            <person name="Kondo S."/>
            <person name="Hamamoto M."/>
            <person name="Yoshikawa H."/>
        </authorList>
    </citation>
    <scope>NUCLEOTIDE SEQUENCE [LARGE SCALE GENOMIC DNA]</scope>
    <source>
        <strain evidence="8 9">NRRL Y-17804</strain>
    </source>
</reference>
<evidence type="ECO:0000256" key="4">
    <source>
        <dbReference type="ARBA" id="ARBA00023014"/>
    </source>
</evidence>
<dbReference type="EMBL" id="BACD03000042">
    <property type="protein sequence ID" value="GAO51208.1"/>
    <property type="molecule type" value="Genomic_DNA"/>
</dbReference>
<feature type="compositionally biased region" description="Basic and acidic residues" evidence="5">
    <location>
        <begin position="248"/>
        <end position="266"/>
    </location>
</feature>
<feature type="compositionally biased region" description="Pro residues" evidence="5">
    <location>
        <begin position="1022"/>
        <end position="1034"/>
    </location>
</feature>
<dbReference type="PRINTS" id="PR00597">
    <property type="entry name" value="GELSOLIN"/>
</dbReference>
<dbReference type="OMA" id="AFFEIYV"/>
<feature type="compositionally biased region" description="Basic and acidic residues" evidence="5">
    <location>
        <begin position="1127"/>
        <end position="1147"/>
    </location>
</feature>
<keyword evidence="1" id="KW-0001">2Fe-2S</keyword>
<dbReference type="Pfam" id="PF00355">
    <property type="entry name" value="Rieske"/>
    <property type="match status" value="1"/>
</dbReference>
<feature type="region of interest" description="Disordered" evidence="5">
    <location>
        <begin position="219"/>
        <end position="611"/>
    </location>
</feature>
<evidence type="ECO:0000256" key="1">
    <source>
        <dbReference type="ARBA" id="ARBA00022714"/>
    </source>
</evidence>
<dbReference type="InterPro" id="IPR036886">
    <property type="entry name" value="Villin_headpiece_dom_sf"/>
</dbReference>
<evidence type="ECO:0000313" key="9">
    <source>
        <dbReference type="Proteomes" id="UP000033140"/>
    </source>
</evidence>
<dbReference type="GO" id="GO:0005546">
    <property type="term" value="F:phosphatidylinositol-4,5-bisphosphate binding"/>
    <property type="evidence" value="ECO:0007669"/>
    <property type="project" value="TreeGrafter"/>
</dbReference>
<feature type="compositionally biased region" description="Polar residues" evidence="5">
    <location>
        <begin position="847"/>
        <end position="859"/>
    </location>
</feature>
<evidence type="ECO:0000256" key="3">
    <source>
        <dbReference type="ARBA" id="ARBA00023004"/>
    </source>
</evidence>
<proteinExistence type="predicted"/>
<reference evidence="8 9" key="3">
    <citation type="journal article" date="2015" name="Genome Announc.">
        <title>Draft Genome Sequence of the Archiascomycetous Yeast Saitoella complicata.</title>
        <authorList>
            <person name="Yamauchi K."/>
            <person name="Kondo S."/>
            <person name="Hamamoto M."/>
            <person name="Takahashi Y."/>
            <person name="Ogura Y."/>
            <person name="Hayashi T."/>
            <person name="Nishida H."/>
        </authorList>
    </citation>
    <scope>NUCLEOTIDE SEQUENCE [LARGE SCALE GENOMIC DNA]</scope>
    <source>
        <strain evidence="8 9">NRRL Y-17804</strain>
    </source>
</reference>
<feature type="compositionally biased region" description="Basic and acidic residues" evidence="5">
    <location>
        <begin position="226"/>
        <end position="240"/>
    </location>
</feature>
<evidence type="ECO:0008006" key="10">
    <source>
        <dbReference type="Google" id="ProtNLM"/>
    </source>
</evidence>
<dbReference type="Gene3D" id="1.10.950.10">
    <property type="entry name" value="Villin headpiece domain"/>
    <property type="match status" value="1"/>
</dbReference>
<keyword evidence="9" id="KW-1185">Reference proteome</keyword>
<dbReference type="PROSITE" id="PS51296">
    <property type="entry name" value="RIESKE"/>
    <property type="match status" value="1"/>
</dbReference>
<dbReference type="SUPFAM" id="SSF55753">
    <property type="entry name" value="Actin depolymerizing proteins"/>
    <property type="match status" value="2"/>
</dbReference>
<feature type="region of interest" description="Disordered" evidence="5">
    <location>
        <begin position="897"/>
        <end position="1034"/>
    </location>
</feature>
<protein>
    <recommendedName>
        <fullName evidence="10">Rieske domain-containing protein</fullName>
    </recommendedName>
</protein>
<feature type="region of interest" description="Disordered" evidence="5">
    <location>
        <begin position="801"/>
        <end position="859"/>
    </location>
</feature>
<evidence type="ECO:0000259" key="6">
    <source>
        <dbReference type="PROSITE" id="PS51089"/>
    </source>
</evidence>
<feature type="compositionally biased region" description="Basic and acidic residues" evidence="5">
    <location>
        <begin position="801"/>
        <end position="821"/>
    </location>
</feature>
<dbReference type="GO" id="GO:0008154">
    <property type="term" value="P:actin polymerization or depolymerization"/>
    <property type="evidence" value="ECO:0007669"/>
    <property type="project" value="TreeGrafter"/>
</dbReference>
<dbReference type="GO" id="GO:0051015">
    <property type="term" value="F:actin filament binding"/>
    <property type="evidence" value="ECO:0007669"/>
    <property type="project" value="InterPro"/>
</dbReference>
<feature type="compositionally biased region" description="Basic residues" evidence="5">
    <location>
        <begin position="708"/>
        <end position="722"/>
    </location>
</feature>
<feature type="compositionally biased region" description="Low complexity" evidence="5">
    <location>
        <begin position="301"/>
        <end position="320"/>
    </location>
</feature>
<dbReference type="GO" id="GO:0051537">
    <property type="term" value="F:2 iron, 2 sulfur cluster binding"/>
    <property type="evidence" value="ECO:0007669"/>
    <property type="project" value="UniProtKB-KW"/>
</dbReference>
<dbReference type="SUPFAM" id="SSF50022">
    <property type="entry name" value="ISP domain"/>
    <property type="match status" value="1"/>
</dbReference>
<feature type="compositionally biased region" description="Polar residues" evidence="5">
    <location>
        <begin position="468"/>
        <end position="491"/>
    </location>
</feature>
<feature type="compositionally biased region" description="Polar residues" evidence="5">
    <location>
        <begin position="426"/>
        <end position="455"/>
    </location>
</feature>
<feature type="compositionally biased region" description="Basic and acidic residues" evidence="5">
    <location>
        <begin position="43"/>
        <end position="54"/>
    </location>
</feature>
<feature type="region of interest" description="Disordered" evidence="5">
    <location>
        <begin position="43"/>
        <end position="172"/>
    </location>
</feature>
<feature type="domain" description="Rieske" evidence="7">
    <location>
        <begin position="1743"/>
        <end position="1847"/>
    </location>
</feature>
<feature type="compositionally biased region" description="Low complexity" evidence="5">
    <location>
        <begin position="1206"/>
        <end position="1218"/>
    </location>
</feature>
<feature type="region of interest" description="Disordered" evidence="5">
    <location>
        <begin position="1206"/>
        <end position="1247"/>
    </location>
</feature>
<keyword evidence="2" id="KW-0479">Metal-binding</keyword>
<dbReference type="InterPro" id="IPR003128">
    <property type="entry name" value="Villin_headpiece"/>
</dbReference>
<evidence type="ECO:0000313" key="8">
    <source>
        <dbReference type="EMBL" id="GAO51208.1"/>
    </source>
</evidence>
<feature type="compositionally biased region" description="Low complexity" evidence="5">
    <location>
        <begin position="1070"/>
        <end position="1084"/>
    </location>
</feature>
<keyword evidence="4" id="KW-0411">Iron-sulfur</keyword>
<dbReference type="SMART" id="SM00262">
    <property type="entry name" value="GEL"/>
    <property type="match status" value="1"/>
</dbReference>
<organism evidence="8 9">
    <name type="scientific">Saitoella complicata (strain BCRC 22490 / CBS 7301 / JCM 7358 / NBRC 10748 / NRRL Y-17804)</name>
    <dbReference type="NCBI Taxonomy" id="698492"/>
    <lineage>
        <taxon>Eukaryota</taxon>
        <taxon>Fungi</taxon>
        <taxon>Dikarya</taxon>
        <taxon>Ascomycota</taxon>
        <taxon>Taphrinomycotina</taxon>
        <taxon>Taphrinomycotina incertae sedis</taxon>
        <taxon>Saitoella</taxon>
    </lineage>
</organism>
<dbReference type="CDD" id="cd03467">
    <property type="entry name" value="Rieske"/>
    <property type="match status" value="1"/>
</dbReference>
<accession>A0A0E9NN31</accession>
<feature type="compositionally biased region" description="Basic and acidic residues" evidence="5">
    <location>
        <begin position="942"/>
        <end position="952"/>
    </location>
</feature>
<dbReference type="InterPro" id="IPR029006">
    <property type="entry name" value="ADF-H/Gelsolin-like_dom_sf"/>
</dbReference>
<dbReference type="GO" id="GO:0015629">
    <property type="term" value="C:actin cytoskeleton"/>
    <property type="evidence" value="ECO:0007669"/>
    <property type="project" value="TreeGrafter"/>
</dbReference>
<dbReference type="Pfam" id="PF25480">
    <property type="entry name" value="DUF7904"/>
    <property type="match status" value="1"/>
</dbReference>
<dbReference type="Gene3D" id="2.102.10.10">
    <property type="entry name" value="Rieske [2Fe-2S] iron-sulphur domain"/>
    <property type="match status" value="1"/>
</dbReference>
<dbReference type="PROSITE" id="PS51089">
    <property type="entry name" value="HP"/>
    <property type="match status" value="1"/>
</dbReference>
<feature type="compositionally biased region" description="Basic and acidic residues" evidence="5">
    <location>
        <begin position="974"/>
        <end position="1015"/>
    </location>
</feature>